<reference evidence="5" key="3">
    <citation type="submission" date="2023-05" db="EMBL/GenBank/DDBJ databases">
        <authorList>
            <person name="Smith C.H."/>
        </authorList>
    </citation>
    <scope>NUCLEOTIDE SEQUENCE</scope>
    <source>
        <strain evidence="5">CHS0354</strain>
        <tissue evidence="5">Mantle</tissue>
    </source>
</reference>
<dbReference type="InterPro" id="IPR051017">
    <property type="entry name" value="Aldolase-II_Adducin_sf"/>
</dbReference>
<keyword evidence="3" id="KW-0732">Signal</keyword>
<dbReference type="InterPro" id="IPR001303">
    <property type="entry name" value="Aldolase_II/adducin_N"/>
</dbReference>
<feature type="compositionally biased region" description="Low complexity" evidence="2">
    <location>
        <begin position="748"/>
        <end position="757"/>
    </location>
</feature>
<evidence type="ECO:0000256" key="3">
    <source>
        <dbReference type="SAM" id="SignalP"/>
    </source>
</evidence>
<feature type="domain" description="Class II aldolase/adducin N-terminal" evidence="4">
    <location>
        <begin position="181"/>
        <end position="363"/>
    </location>
</feature>
<feature type="region of interest" description="Disordered" evidence="2">
    <location>
        <begin position="650"/>
        <end position="889"/>
    </location>
</feature>
<reference evidence="5" key="1">
    <citation type="journal article" date="2021" name="Genome Biol. Evol.">
        <title>A High-Quality Reference Genome for a Parasitic Bivalve with Doubly Uniparental Inheritance (Bivalvia: Unionida).</title>
        <authorList>
            <person name="Smith C.H."/>
        </authorList>
    </citation>
    <scope>NUCLEOTIDE SEQUENCE</scope>
    <source>
        <strain evidence="5">CHS0354</strain>
    </source>
</reference>
<keyword evidence="6" id="KW-1185">Reference proteome</keyword>
<feature type="chain" id="PRO_5042049663" description="Class II aldolase/adducin N-terminal domain-containing protein" evidence="3">
    <location>
        <begin position="22"/>
        <end position="889"/>
    </location>
</feature>
<dbReference type="PANTHER" id="PTHR10672">
    <property type="entry name" value="ADDUCIN"/>
    <property type="match status" value="1"/>
</dbReference>
<dbReference type="AlphaFoldDB" id="A0AAE0VX04"/>
<evidence type="ECO:0000256" key="2">
    <source>
        <dbReference type="SAM" id="MobiDB-lite"/>
    </source>
</evidence>
<name>A0AAE0VX04_9BIVA</name>
<dbReference type="SMART" id="SM01007">
    <property type="entry name" value="Aldolase_II"/>
    <property type="match status" value="1"/>
</dbReference>
<evidence type="ECO:0000256" key="1">
    <source>
        <dbReference type="ARBA" id="ARBA00006274"/>
    </source>
</evidence>
<dbReference type="NCBIfam" id="NF005451">
    <property type="entry name" value="PRK07044.1"/>
    <property type="match status" value="1"/>
</dbReference>
<dbReference type="GO" id="GO:0014069">
    <property type="term" value="C:postsynaptic density"/>
    <property type="evidence" value="ECO:0007669"/>
    <property type="project" value="TreeGrafter"/>
</dbReference>
<dbReference type="Pfam" id="PF00596">
    <property type="entry name" value="Aldolase_II"/>
    <property type="match status" value="1"/>
</dbReference>
<feature type="compositionally biased region" description="Basic residues" evidence="2">
    <location>
        <begin position="864"/>
        <end position="882"/>
    </location>
</feature>
<proteinExistence type="inferred from homology"/>
<sequence>MFLFLVFRCRLFAYYYSPVRGSGSHFGGVYLGFCNYIPLFLGGDLYDGMSDSIPQVNGPFSPTERFIDTIDPDDPEYVRQLRRPADIKEDVKQMEDRGRVSLILNSEAFRRELEEIINEQIQAGNYPASVIALQQITDLLAPHVKVNKGALSGGSCPAIPISDIKGVDGLSFSKLEKQLRCKVAACYRVIDLNGWTHGIYNHISARINQELEHFLINPFGLLYSEVTASSLVKVDMQGEVVDPGSTTLGVNKAGFMLHSAIHQFRPDIRCIIHLHTPAAVAVSVMKYGLLPLSQEALICGDVAYHDYSGILVDKAEREKLQNSLGPIKKVMFLRNHGVVACGGSIEEAYHYAFNIMAACEAQVRAIPAGLDNIVLVSKDIQEKTFAVGSQGAGGVDSKGKKWKTGELEFEAIMRLLDNAGYRTGYIYKHPTLKQDVKRERANSEVEIPPSSSSFTYVFDGDVEHSKYVSPIKQAMERQKQQHKAGWLNSPNVYVKQEIDEIGTPKPQKITKWIKEDEGNEESPKKGGISFKVENPNLFAPQGSDPKEFKLKQKKLRKDYYEERVSAGPQSKILEGVTWEEAERMKLAESSFDGSLSSTGDSVIVIGAASKGIIQRDQQHNVQVYKSKYAANPFETMTEDEIERYKYEVEHRGEKLEDSQYEEHVEPGPDGHLISTEERLQQTSLRTSQISSDAELLEDGRGQNNQTSAIDTHKHRSQRTSEPPTTKTVEKEVEEEVFQPKATAVVTAISPSFIANNPSSPPSNSPSTDTPPPSTKTTIQRSESNRHPPRSPELIEELKSKNFERSKSERKPKEKGINGDEGTTRSPAKSDTLKSTDSASGGDTLDDRSSKEGSPTKEHPSPTKEKKKKKKFRMPSFSKTKKKDSKESAI</sequence>
<protein>
    <recommendedName>
        <fullName evidence="4">Class II aldolase/adducin N-terminal domain-containing protein</fullName>
    </recommendedName>
</protein>
<dbReference type="GO" id="GO:0051015">
    <property type="term" value="F:actin filament binding"/>
    <property type="evidence" value="ECO:0007669"/>
    <property type="project" value="TreeGrafter"/>
</dbReference>
<dbReference type="GO" id="GO:0005886">
    <property type="term" value="C:plasma membrane"/>
    <property type="evidence" value="ECO:0007669"/>
    <property type="project" value="UniProtKB-SubCell"/>
</dbReference>
<feature type="compositionally biased region" description="Basic and acidic residues" evidence="2">
    <location>
        <begin position="795"/>
        <end position="817"/>
    </location>
</feature>
<dbReference type="PANTHER" id="PTHR10672:SF3">
    <property type="entry name" value="PROTEIN HU-LI TAI SHAO"/>
    <property type="match status" value="1"/>
</dbReference>
<dbReference type="InterPro" id="IPR036409">
    <property type="entry name" value="Aldolase_II/adducin_N_sf"/>
</dbReference>
<evidence type="ECO:0000313" key="6">
    <source>
        <dbReference type="Proteomes" id="UP001195483"/>
    </source>
</evidence>
<dbReference type="FunFam" id="3.40.225.10:FF:000013">
    <property type="entry name" value="Class II aldolase"/>
    <property type="match status" value="1"/>
</dbReference>
<evidence type="ECO:0000313" key="5">
    <source>
        <dbReference type="EMBL" id="KAK3593069.1"/>
    </source>
</evidence>
<reference evidence="5" key="2">
    <citation type="journal article" date="2021" name="Genome Biol. Evol.">
        <title>Developing a high-quality reference genome for a parasitic bivalve with doubly uniparental inheritance (Bivalvia: Unionida).</title>
        <authorList>
            <person name="Smith C.H."/>
        </authorList>
    </citation>
    <scope>NUCLEOTIDE SEQUENCE</scope>
    <source>
        <strain evidence="5">CHS0354</strain>
        <tissue evidence="5">Mantle</tissue>
    </source>
</reference>
<dbReference type="Proteomes" id="UP001195483">
    <property type="component" value="Unassembled WGS sequence"/>
</dbReference>
<dbReference type="GO" id="GO:0005856">
    <property type="term" value="C:cytoskeleton"/>
    <property type="evidence" value="ECO:0007669"/>
    <property type="project" value="TreeGrafter"/>
</dbReference>
<evidence type="ECO:0000259" key="4">
    <source>
        <dbReference type="SMART" id="SM01007"/>
    </source>
</evidence>
<comment type="caution">
    <text evidence="5">The sequence shown here is derived from an EMBL/GenBank/DDBJ whole genome shotgun (WGS) entry which is preliminary data.</text>
</comment>
<dbReference type="Gene3D" id="3.40.225.10">
    <property type="entry name" value="Class II aldolase/adducin N-terminal domain"/>
    <property type="match status" value="1"/>
</dbReference>
<comment type="similarity">
    <text evidence="1">Belongs to the aldolase class II family. Adducin subfamily.</text>
</comment>
<feature type="compositionally biased region" description="Polar residues" evidence="2">
    <location>
        <begin position="680"/>
        <end position="691"/>
    </location>
</feature>
<dbReference type="EMBL" id="JAEAOA010000531">
    <property type="protein sequence ID" value="KAK3593069.1"/>
    <property type="molecule type" value="Genomic_DNA"/>
</dbReference>
<feature type="compositionally biased region" description="Polar residues" evidence="2">
    <location>
        <begin position="823"/>
        <end position="840"/>
    </location>
</feature>
<feature type="compositionally biased region" description="Pro residues" evidence="2">
    <location>
        <begin position="758"/>
        <end position="773"/>
    </location>
</feature>
<feature type="signal peptide" evidence="3">
    <location>
        <begin position="1"/>
        <end position="21"/>
    </location>
</feature>
<feature type="compositionally biased region" description="Basic and acidic residues" evidence="2">
    <location>
        <begin position="844"/>
        <end position="863"/>
    </location>
</feature>
<organism evidence="5 6">
    <name type="scientific">Potamilus streckersoni</name>
    <dbReference type="NCBI Taxonomy" id="2493646"/>
    <lineage>
        <taxon>Eukaryota</taxon>
        <taxon>Metazoa</taxon>
        <taxon>Spiralia</taxon>
        <taxon>Lophotrochozoa</taxon>
        <taxon>Mollusca</taxon>
        <taxon>Bivalvia</taxon>
        <taxon>Autobranchia</taxon>
        <taxon>Heteroconchia</taxon>
        <taxon>Palaeoheterodonta</taxon>
        <taxon>Unionida</taxon>
        <taxon>Unionoidea</taxon>
        <taxon>Unionidae</taxon>
        <taxon>Ambleminae</taxon>
        <taxon>Lampsilini</taxon>
        <taxon>Potamilus</taxon>
    </lineage>
</organism>
<accession>A0AAE0VX04</accession>
<feature type="compositionally biased region" description="Basic and acidic residues" evidence="2">
    <location>
        <begin position="650"/>
        <end position="679"/>
    </location>
</feature>
<dbReference type="SUPFAM" id="SSF53639">
    <property type="entry name" value="AraD/HMP-PK domain-like"/>
    <property type="match status" value="1"/>
</dbReference>
<gene>
    <name evidence="5" type="ORF">CHS0354_007860</name>
</gene>